<protein>
    <recommendedName>
        <fullName evidence="10">UDP-N-acetylglucosamine--N-acetylmuramyl-(pentapeptide) pyrophosphoryl-undecaprenol N-acetylglucosamine transferase</fullName>
        <ecNumber evidence="10">2.4.1.227</ecNumber>
    </recommendedName>
    <alternativeName>
        <fullName evidence="10">Undecaprenyl-PP-MurNAc-pentapeptide-UDPGlcNAc GlcNAc transferase</fullName>
    </alternativeName>
</protein>
<dbReference type="GO" id="GO:0008360">
    <property type="term" value="P:regulation of cell shape"/>
    <property type="evidence" value="ECO:0007669"/>
    <property type="project" value="UniProtKB-KW"/>
</dbReference>
<name>A0A0F4KRF4_9LACO</name>
<feature type="binding site" evidence="10">
    <location>
        <position position="251"/>
    </location>
    <ligand>
        <name>UDP-N-acetyl-alpha-D-glucosamine</name>
        <dbReference type="ChEBI" id="CHEBI:57705"/>
    </ligand>
</feature>
<sequence length="373" mass="41115">MRIIVSGGGTGGHIYPALALIKRLQQRQLLDAVLYVGTESGLEEKIITQEKINFQTIKIQGFKRKLSWYNLQTLQLFLSSIGKAKRIIRHFQPDVVVGTGGYVSSSVVFAAHLLKIPTLIHEQNSVAGLTNKFLGHFVDKIAYAFNDVTQQFKEKDKLVFTGNPRAQEVASFQANARLTEFDLQPQIPTVMIFGGSRGAAPINKTAIQMLPQLAHRSYQVLFVTGQVHYNNVRQQVAKLNLKDNIKIVPYIDDMPAILPDLALVVGRSGATSIAELTVLGVPSIFIPSPYVTHDHQTKNAQSLVNKQAALMIAEQELTGDRLLALIDQVLTDRKLQAQLAQNARKLGVPDASDRLISVLENLIKTRSGAHGQT</sequence>
<dbReference type="GO" id="GO:0009252">
    <property type="term" value="P:peptidoglycan biosynthetic process"/>
    <property type="evidence" value="ECO:0007669"/>
    <property type="project" value="UniProtKB-UniRule"/>
</dbReference>
<feature type="binding site" evidence="10">
    <location>
        <position position="124"/>
    </location>
    <ligand>
        <name>UDP-N-acetyl-alpha-D-glucosamine</name>
        <dbReference type="ChEBI" id="CHEBI:57705"/>
    </ligand>
</feature>
<comment type="subcellular location">
    <subcellularLocation>
        <location evidence="10">Cell membrane</location>
        <topology evidence="10">Peripheral membrane protein</topology>
        <orientation evidence="10">Cytoplasmic side</orientation>
    </subcellularLocation>
</comment>
<feature type="binding site" evidence="10">
    <location>
        <position position="196"/>
    </location>
    <ligand>
        <name>UDP-N-acetyl-alpha-D-glucosamine</name>
        <dbReference type="ChEBI" id="CHEBI:57705"/>
    </ligand>
</feature>
<dbReference type="EC" id="2.4.1.227" evidence="10"/>
<accession>A0A0F4KRF4</accession>
<dbReference type="EMBL" id="JXBZ01000008">
    <property type="protein sequence ID" value="KJY48628.1"/>
    <property type="molecule type" value="Genomic_DNA"/>
</dbReference>
<dbReference type="CDD" id="cd03785">
    <property type="entry name" value="GT28_MurG"/>
    <property type="match status" value="1"/>
</dbReference>
<dbReference type="InterPro" id="IPR004276">
    <property type="entry name" value="GlycoTrans_28_N"/>
</dbReference>
<evidence type="ECO:0000259" key="12">
    <source>
        <dbReference type="Pfam" id="PF04101"/>
    </source>
</evidence>
<dbReference type="Pfam" id="PF03033">
    <property type="entry name" value="Glyco_transf_28"/>
    <property type="match status" value="1"/>
</dbReference>
<keyword evidence="3 10" id="KW-0328">Glycosyltransferase</keyword>
<keyword evidence="1 10" id="KW-1003">Cell membrane</keyword>
<evidence type="ECO:0000313" key="13">
    <source>
        <dbReference type="EMBL" id="KJY48628.1"/>
    </source>
</evidence>
<dbReference type="OrthoDB" id="9808936at2"/>
<evidence type="ECO:0000256" key="8">
    <source>
        <dbReference type="ARBA" id="ARBA00023306"/>
    </source>
</evidence>
<keyword evidence="9 10" id="KW-0961">Cell wall biogenesis/degradation</keyword>
<organism evidence="13 14">
    <name type="scientific">Bombilactobacillus mellis</name>
    <dbReference type="NCBI Taxonomy" id="1218508"/>
    <lineage>
        <taxon>Bacteria</taxon>
        <taxon>Bacillati</taxon>
        <taxon>Bacillota</taxon>
        <taxon>Bacilli</taxon>
        <taxon>Lactobacillales</taxon>
        <taxon>Lactobacillaceae</taxon>
        <taxon>Bombilactobacillus</taxon>
    </lineage>
</organism>
<dbReference type="HAMAP" id="MF_00033">
    <property type="entry name" value="MurG"/>
    <property type="match status" value="1"/>
</dbReference>
<dbReference type="InterPro" id="IPR007235">
    <property type="entry name" value="Glyco_trans_28_C"/>
</dbReference>
<evidence type="ECO:0000256" key="3">
    <source>
        <dbReference type="ARBA" id="ARBA00022676"/>
    </source>
</evidence>
<proteinExistence type="inferred from homology"/>
<feature type="domain" description="Glycosyl transferase family 28 C-terminal" evidence="12">
    <location>
        <begin position="189"/>
        <end position="355"/>
    </location>
</feature>
<evidence type="ECO:0000256" key="4">
    <source>
        <dbReference type="ARBA" id="ARBA00022679"/>
    </source>
</evidence>
<evidence type="ECO:0000256" key="2">
    <source>
        <dbReference type="ARBA" id="ARBA00022618"/>
    </source>
</evidence>
<gene>
    <name evidence="10 13" type="primary">murG</name>
    <name evidence="13" type="ORF">JG29_10310</name>
</gene>
<dbReference type="RefSeq" id="WP_045922891.1">
    <property type="nucleotide sequence ID" value="NZ_JBHTHW010000008.1"/>
</dbReference>
<dbReference type="AlphaFoldDB" id="A0A0F4KRF4"/>
<evidence type="ECO:0000256" key="1">
    <source>
        <dbReference type="ARBA" id="ARBA00022475"/>
    </source>
</evidence>
<dbReference type="PANTHER" id="PTHR21015:SF22">
    <property type="entry name" value="GLYCOSYLTRANSFERASE"/>
    <property type="match status" value="1"/>
</dbReference>
<keyword evidence="5 10" id="KW-0133">Cell shape</keyword>
<evidence type="ECO:0000259" key="11">
    <source>
        <dbReference type="Pfam" id="PF03033"/>
    </source>
</evidence>
<comment type="function">
    <text evidence="10">Cell wall formation. Catalyzes the transfer of a GlcNAc subunit on undecaprenyl-pyrophosphoryl-MurNAc-pentapeptide (lipid intermediate I) to form undecaprenyl-pyrophosphoryl-MurNAc-(pentapeptide)GlcNAc (lipid intermediate II).</text>
</comment>
<dbReference type="Gene3D" id="3.40.50.2000">
    <property type="entry name" value="Glycogen Phosphorylase B"/>
    <property type="match status" value="2"/>
</dbReference>
<dbReference type="PANTHER" id="PTHR21015">
    <property type="entry name" value="UDP-N-ACETYLGLUCOSAMINE--N-ACETYLMURAMYL-(PENTAPEPTIDE) PYROPHOSPHORYL-UNDECAPRENOL N-ACETYLGLUCOSAMINE TRANSFERASE 1"/>
    <property type="match status" value="1"/>
</dbReference>
<dbReference type="GO" id="GO:0071555">
    <property type="term" value="P:cell wall organization"/>
    <property type="evidence" value="ECO:0007669"/>
    <property type="project" value="UniProtKB-KW"/>
</dbReference>
<keyword evidence="14" id="KW-1185">Reference proteome</keyword>
<comment type="similarity">
    <text evidence="10">Belongs to the glycosyltransferase 28 family. MurG subfamily.</text>
</comment>
<keyword evidence="8 10" id="KW-0131">Cell cycle</keyword>
<dbReference type="UniPathway" id="UPA00219"/>
<dbReference type="Proteomes" id="UP000033695">
    <property type="component" value="Unassembled WGS sequence"/>
</dbReference>
<evidence type="ECO:0000256" key="9">
    <source>
        <dbReference type="ARBA" id="ARBA00023316"/>
    </source>
</evidence>
<evidence type="ECO:0000256" key="7">
    <source>
        <dbReference type="ARBA" id="ARBA00023136"/>
    </source>
</evidence>
<feature type="binding site" evidence="10">
    <location>
        <position position="296"/>
    </location>
    <ligand>
        <name>UDP-N-acetyl-alpha-D-glucosamine</name>
        <dbReference type="ChEBI" id="CHEBI:57705"/>
    </ligand>
</feature>
<comment type="catalytic activity">
    <reaction evidence="10">
        <text>Mur2Ac(oyl-L-Ala-gamma-D-Glu-L-Lys-D-Ala-D-Ala)-di-trans,octa-cis-undecaprenyl diphosphate + UDP-N-acetyl-alpha-D-glucosamine = beta-D-GlcNAc-(1-&gt;4)-Mur2Ac(oyl-L-Ala-gamma-D-Glu-L-Lys-D-Ala-D-Ala)-di-trans,octa-cis-undecaprenyl diphosphate + UDP + H(+)</text>
        <dbReference type="Rhea" id="RHEA:23192"/>
        <dbReference type="ChEBI" id="CHEBI:15378"/>
        <dbReference type="ChEBI" id="CHEBI:57705"/>
        <dbReference type="ChEBI" id="CHEBI:58223"/>
        <dbReference type="ChEBI" id="CHEBI:60032"/>
        <dbReference type="ChEBI" id="CHEBI:60033"/>
        <dbReference type="EC" id="2.4.1.227"/>
    </reaction>
</comment>
<dbReference type="HOGENOM" id="CLU_037404_0_1_9"/>
<dbReference type="GO" id="GO:0051301">
    <property type="term" value="P:cell division"/>
    <property type="evidence" value="ECO:0007669"/>
    <property type="project" value="UniProtKB-KW"/>
</dbReference>
<dbReference type="NCBIfam" id="TIGR01133">
    <property type="entry name" value="murG"/>
    <property type="match status" value="1"/>
</dbReference>
<evidence type="ECO:0000313" key="14">
    <source>
        <dbReference type="Proteomes" id="UP000033695"/>
    </source>
</evidence>
<evidence type="ECO:0000256" key="10">
    <source>
        <dbReference type="HAMAP-Rule" id="MF_00033"/>
    </source>
</evidence>
<reference evidence="13 14" key="1">
    <citation type="submission" date="2014-12" db="EMBL/GenBank/DDBJ databases">
        <title>Comparative genomics of the lactic acid bacteria isolated from the honey bee gut.</title>
        <authorList>
            <person name="Ellegaard K.M."/>
            <person name="Tamarit D."/>
            <person name="Javelind E."/>
            <person name="Olofsson T."/>
            <person name="Andersson S.G."/>
            <person name="Vasquez A."/>
        </authorList>
    </citation>
    <scope>NUCLEOTIDE SEQUENCE [LARGE SCALE GENOMIC DNA]</scope>
    <source>
        <strain evidence="13 14">Hon2</strain>
    </source>
</reference>
<keyword evidence="4 10" id="KW-0808">Transferase</keyword>
<dbReference type="GO" id="GO:0050511">
    <property type="term" value="F:undecaprenyldiphospho-muramoylpentapeptide beta-N-acetylglucosaminyltransferase activity"/>
    <property type="evidence" value="ECO:0007669"/>
    <property type="project" value="UniProtKB-UniRule"/>
</dbReference>
<keyword evidence="6 10" id="KW-0573">Peptidoglycan synthesis</keyword>
<dbReference type="InterPro" id="IPR006009">
    <property type="entry name" value="GlcNAc_MurG"/>
</dbReference>
<evidence type="ECO:0000256" key="6">
    <source>
        <dbReference type="ARBA" id="ARBA00022984"/>
    </source>
</evidence>
<evidence type="ECO:0000256" key="5">
    <source>
        <dbReference type="ARBA" id="ARBA00022960"/>
    </source>
</evidence>
<keyword evidence="2 10" id="KW-0132">Cell division</keyword>
<dbReference type="SUPFAM" id="SSF53756">
    <property type="entry name" value="UDP-Glycosyltransferase/glycogen phosphorylase"/>
    <property type="match status" value="1"/>
</dbReference>
<dbReference type="Pfam" id="PF04101">
    <property type="entry name" value="Glyco_tran_28_C"/>
    <property type="match status" value="1"/>
</dbReference>
<feature type="binding site" evidence="10">
    <location>
        <begin position="10"/>
        <end position="12"/>
    </location>
    <ligand>
        <name>UDP-N-acetyl-alpha-D-glucosamine</name>
        <dbReference type="ChEBI" id="CHEBI:57705"/>
    </ligand>
</feature>
<feature type="domain" description="Glycosyltransferase family 28 N-terminal" evidence="11">
    <location>
        <begin position="3"/>
        <end position="142"/>
    </location>
</feature>
<keyword evidence="7 10" id="KW-0472">Membrane</keyword>
<comment type="caution">
    <text evidence="10">Lacks conserved residue(s) required for the propagation of feature annotation.</text>
</comment>
<dbReference type="PATRIC" id="fig|1218508.4.peg.1016"/>
<dbReference type="STRING" id="1218508.JG29_10310"/>
<dbReference type="GO" id="GO:0005975">
    <property type="term" value="P:carbohydrate metabolic process"/>
    <property type="evidence" value="ECO:0007669"/>
    <property type="project" value="InterPro"/>
</dbReference>
<dbReference type="GO" id="GO:0005886">
    <property type="term" value="C:plasma membrane"/>
    <property type="evidence" value="ECO:0007669"/>
    <property type="project" value="UniProtKB-SubCell"/>
</dbReference>
<comment type="caution">
    <text evidence="13">The sequence shown here is derived from an EMBL/GenBank/DDBJ whole genome shotgun (WGS) entry which is preliminary data.</text>
</comment>
<comment type="pathway">
    <text evidence="10">Cell wall biogenesis; peptidoglycan biosynthesis.</text>
</comment>